<evidence type="ECO:0000313" key="3">
    <source>
        <dbReference type="EMBL" id="MEF7616657.1"/>
    </source>
</evidence>
<dbReference type="Proteomes" id="UP001336250">
    <property type="component" value="Unassembled WGS sequence"/>
</dbReference>
<evidence type="ECO:0000313" key="4">
    <source>
        <dbReference type="Proteomes" id="UP001336250"/>
    </source>
</evidence>
<evidence type="ECO:0000256" key="2">
    <source>
        <dbReference type="SAM" id="SignalP"/>
    </source>
</evidence>
<evidence type="ECO:0000256" key="1">
    <source>
        <dbReference type="SAM" id="MobiDB-lite"/>
    </source>
</evidence>
<dbReference type="PROSITE" id="PS51257">
    <property type="entry name" value="PROKAR_LIPOPROTEIN"/>
    <property type="match status" value="1"/>
</dbReference>
<dbReference type="AlphaFoldDB" id="A0AAW9QII7"/>
<dbReference type="SUPFAM" id="SSF141571">
    <property type="entry name" value="Pentapeptide repeat-like"/>
    <property type="match status" value="2"/>
</dbReference>
<keyword evidence="2" id="KW-0732">Signal</keyword>
<dbReference type="EMBL" id="JAZIBG010000048">
    <property type="protein sequence ID" value="MEF7616657.1"/>
    <property type="molecule type" value="Genomic_DNA"/>
</dbReference>
<proteinExistence type="predicted"/>
<dbReference type="Pfam" id="PF00805">
    <property type="entry name" value="Pentapeptide"/>
    <property type="match status" value="6"/>
</dbReference>
<feature type="signal peptide" evidence="2">
    <location>
        <begin position="1"/>
        <end position="19"/>
    </location>
</feature>
<dbReference type="RefSeq" id="WP_332292206.1">
    <property type="nucleotide sequence ID" value="NZ_JAZIBG010000048.1"/>
</dbReference>
<protein>
    <submittedName>
        <fullName evidence="3">Pentapeptide repeat-containing protein</fullName>
    </submittedName>
</protein>
<dbReference type="Gene3D" id="2.160.20.80">
    <property type="entry name" value="E3 ubiquitin-protein ligase SopA"/>
    <property type="match status" value="3"/>
</dbReference>
<dbReference type="InterPro" id="IPR001646">
    <property type="entry name" value="5peptide_repeat"/>
</dbReference>
<comment type="caution">
    <text evidence="3">The sequence shown here is derived from an EMBL/GenBank/DDBJ whole genome shotgun (WGS) entry which is preliminary data.</text>
</comment>
<keyword evidence="4" id="KW-1185">Reference proteome</keyword>
<accession>A0AAW9QII7</accession>
<feature type="chain" id="PRO_5044004403" evidence="2">
    <location>
        <begin position="20"/>
        <end position="740"/>
    </location>
</feature>
<sequence length="740" mass="75079">MRPAARSACRRAAACGAAAALTLAGCGDGGGGSGSGDDGAEPAGPQSSPFSFHSDRALLADAARVANPGDSVLVALWSGEASAEQRGAAAAGSATVPYDHPAGGERTYCWHGDAPPQGGPGGPHTFTLRERASGRQVLHLEEGSGCTRVSMPAGRYVATLRRGAGRAGHRELVFLTPQASPQAAAARARRLAVAAPAPACPTLPYVNSSSIVRGTVMLVGTALKPFVVHGACSDLLLSGAIAAGINYTYQLMEVGAGTTVRVYAETGFRGARSQFGKATGTSLTQPGRWFDYNGVNSPQGRSMLIEIGTPAESTTTLISTNACNGCSFQGADLSGLDLAGASLNDADFSHAELTGTDLSNTRLARAYFASAHLKGTRFDGAVLTQASFQSDGPLPDGSGSYPTAVLDGASLNGTRFDDVVMAGVSAIGATFAGAVIDGTDFTGADLTRAVLDAASADELRPAVFNGATLVFASLKNASLPGAYFRNARMNPANLGGADLSGAWFEGDGTYRAATLAGSYMRDTRLAGAHMTGVVLDRVSWFNVNPALTTATGAGAFLNGASFNTADLPGLDLTGAHLQGATMTSVQLTGANLTDAWLGPIGTVASCVQSTTLSGAYLVGANLLGADLSCAVLQDGLVSPAAGQTVYIQVLADPGHYEAPQVYEYFAVAQPATQLGSGSSVAVITTAGTRCPSGAFGPCGPPGSPNWVAQQQPLQPTNCVPKDFDADGNVISLTCQSSRHP</sequence>
<reference evidence="3 4" key="1">
    <citation type="submission" date="2024-02" db="EMBL/GenBank/DDBJ databases">
        <title>Genome sequence of Aquincola sp. MAHUQ-54.</title>
        <authorList>
            <person name="Huq M.A."/>
        </authorList>
    </citation>
    <scope>NUCLEOTIDE SEQUENCE [LARGE SCALE GENOMIC DNA]</scope>
    <source>
        <strain evidence="3 4">MAHUQ-54</strain>
    </source>
</reference>
<name>A0AAW9QII7_9BURK</name>
<dbReference type="PANTHER" id="PTHR14136:SF17">
    <property type="entry name" value="BTB_POZ DOMAIN-CONTAINING PROTEIN KCTD9"/>
    <property type="match status" value="1"/>
</dbReference>
<gene>
    <name evidence="3" type="ORF">V4F39_22275</name>
</gene>
<dbReference type="InterPro" id="IPR051082">
    <property type="entry name" value="Pentapeptide-BTB/POZ_domain"/>
</dbReference>
<dbReference type="PANTHER" id="PTHR14136">
    <property type="entry name" value="BTB_POZ DOMAIN-CONTAINING PROTEIN KCTD9"/>
    <property type="match status" value="1"/>
</dbReference>
<organism evidence="3 4">
    <name type="scientific">Aquincola agrisoli</name>
    <dbReference type="NCBI Taxonomy" id="3119538"/>
    <lineage>
        <taxon>Bacteria</taxon>
        <taxon>Pseudomonadati</taxon>
        <taxon>Pseudomonadota</taxon>
        <taxon>Betaproteobacteria</taxon>
        <taxon>Burkholderiales</taxon>
        <taxon>Sphaerotilaceae</taxon>
        <taxon>Aquincola</taxon>
    </lineage>
</organism>
<feature type="region of interest" description="Disordered" evidence="1">
    <location>
        <begin position="29"/>
        <end position="52"/>
    </location>
</feature>